<organism evidence="2 3">
    <name type="scientific">Uliginosibacterium flavum</name>
    <dbReference type="NCBI Taxonomy" id="1396831"/>
    <lineage>
        <taxon>Bacteria</taxon>
        <taxon>Pseudomonadati</taxon>
        <taxon>Pseudomonadota</taxon>
        <taxon>Betaproteobacteria</taxon>
        <taxon>Rhodocyclales</taxon>
        <taxon>Zoogloeaceae</taxon>
        <taxon>Uliginosibacterium</taxon>
    </lineage>
</organism>
<accession>A0ABV2THY8</accession>
<evidence type="ECO:0000259" key="1">
    <source>
        <dbReference type="Pfam" id="PF09937"/>
    </source>
</evidence>
<name>A0ABV2THY8_9RHOO</name>
<feature type="domain" description="DUF2169" evidence="1">
    <location>
        <begin position="21"/>
        <end position="318"/>
    </location>
</feature>
<dbReference type="Pfam" id="PF09937">
    <property type="entry name" value="DUF2169"/>
    <property type="match status" value="1"/>
</dbReference>
<comment type="caution">
    <text evidence="2">The sequence shown here is derived from an EMBL/GenBank/DDBJ whole genome shotgun (WGS) entry which is preliminary data.</text>
</comment>
<evidence type="ECO:0000313" key="3">
    <source>
        <dbReference type="Proteomes" id="UP001549691"/>
    </source>
</evidence>
<dbReference type="Proteomes" id="UP001549691">
    <property type="component" value="Unassembled WGS sequence"/>
</dbReference>
<proteinExistence type="predicted"/>
<dbReference type="RefSeq" id="WP_354600002.1">
    <property type="nucleotide sequence ID" value="NZ_JBEWZI010000004.1"/>
</dbReference>
<reference evidence="2 3" key="1">
    <citation type="submission" date="2024-07" db="EMBL/GenBank/DDBJ databases">
        <title>Uliginosibacterium flavum JJ3220;KACC:17644.</title>
        <authorList>
            <person name="Kim M.K."/>
        </authorList>
    </citation>
    <scope>NUCLEOTIDE SEQUENCE [LARGE SCALE GENOMIC DNA]</scope>
    <source>
        <strain evidence="2 3">KACC:17644</strain>
    </source>
</reference>
<evidence type="ECO:0000313" key="2">
    <source>
        <dbReference type="EMBL" id="MET7013537.1"/>
    </source>
</evidence>
<dbReference type="EMBL" id="JBEWZI010000004">
    <property type="protein sequence ID" value="MET7013537.1"/>
    <property type="molecule type" value="Genomic_DNA"/>
</dbReference>
<gene>
    <name evidence="2" type="ORF">ABXR19_05005</name>
</gene>
<dbReference type="InterPro" id="IPR018683">
    <property type="entry name" value="DUF2169"/>
</dbReference>
<keyword evidence="3" id="KW-1185">Reference proteome</keyword>
<protein>
    <submittedName>
        <fullName evidence="2">DUF2169 domain-containing protein</fullName>
    </submittedName>
</protein>
<sequence length="373" mass="41607">MELINATRLQVAYTMGMEPSGRELLVIAIKGTFPLPSKAGESARLHDEQQPLFMADVFHGEPGLSAPRYEIDFAPRKQACDILLNASAYAPYGRPVGSVPVGVRIGNWQKAFNVVGARHWQAGVSSISASAPQAFTQQAIHYGTAFGGGDLRHEDPARHAAFMLNPVGCGFHQHLQREWIDGAPLPNTEEIGRAITHPQGDYAPMAFGPIGRQWAQRAPYAGTYDDAWLEEHFPFLPPDFDERYYQAAPLDQQLPFPIGGQEVTLLNLTPDGQRSFTLPGFEAPVWIFPKAGGKEEYRATLDTVVLEPDEERYTLTWRLCRPLKKSMFEIGQILVGRQGEDWWKQREEIAFYVSPDLIEILDAHERELAGGKP</sequence>